<keyword evidence="2" id="KW-0238">DNA-binding</keyword>
<organism evidence="5 6">
    <name type="scientific">Chthoniobacter flavus Ellin428</name>
    <dbReference type="NCBI Taxonomy" id="497964"/>
    <lineage>
        <taxon>Bacteria</taxon>
        <taxon>Pseudomonadati</taxon>
        <taxon>Verrucomicrobiota</taxon>
        <taxon>Spartobacteria</taxon>
        <taxon>Chthoniobacterales</taxon>
        <taxon>Chthoniobacteraceae</taxon>
        <taxon>Chthoniobacter</taxon>
    </lineage>
</organism>
<dbReference type="eggNOG" id="COG4977">
    <property type="taxonomic scope" value="Bacteria"/>
</dbReference>
<dbReference type="Gene3D" id="3.40.50.2300">
    <property type="match status" value="2"/>
</dbReference>
<dbReference type="RefSeq" id="WP_006977720.1">
    <property type="nucleotide sequence ID" value="NZ_ABVL01000001.1"/>
</dbReference>
<dbReference type="Gene3D" id="1.10.10.60">
    <property type="entry name" value="Homeodomain-like"/>
    <property type="match status" value="1"/>
</dbReference>
<evidence type="ECO:0000256" key="3">
    <source>
        <dbReference type="ARBA" id="ARBA00023163"/>
    </source>
</evidence>
<feature type="domain" description="HTH araC/xylS-type" evidence="4">
    <location>
        <begin position="280"/>
        <end position="378"/>
    </location>
</feature>
<dbReference type="InParanoid" id="B4CUN0"/>
<keyword evidence="1" id="KW-0805">Transcription regulation</keyword>
<proteinExistence type="predicted"/>
<dbReference type="InterPro" id="IPR028082">
    <property type="entry name" value="Peripla_BP_I"/>
</dbReference>
<keyword evidence="6" id="KW-1185">Reference proteome</keyword>
<dbReference type="PROSITE" id="PS00041">
    <property type="entry name" value="HTH_ARAC_FAMILY_1"/>
    <property type="match status" value="1"/>
</dbReference>
<keyword evidence="3" id="KW-0804">Transcription</keyword>
<dbReference type="CDD" id="cd01543">
    <property type="entry name" value="PBP1_XylR"/>
    <property type="match status" value="1"/>
</dbReference>
<evidence type="ECO:0000256" key="2">
    <source>
        <dbReference type="ARBA" id="ARBA00023125"/>
    </source>
</evidence>
<comment type="caution">
    <text evidence="5">The sequence shown here is derived from an EMBL/GenBank/DDBJ whole genome shotgun (WGS) entry which is preliminary data.</text>
</comment>
<dbReference type="InterPro" id="IPR018062">
    <property type="entry name" value="HTH_AraC-typ_CS"/>
</dbReference>
<dbReference type="STRING" id="497964.CfE428DRAFT_0393"/>
<sequence length="383" mass="42842">MARTKNVLVALGWYDHRLLQGIATYATEHRWHLAAHSIIHEKVIPWGWEGDGVLAWLAAGDDLAHFVASVKKPTVDFSMRRPHLPFAHVVQDHAKTGQLVASHFLDRGLRHFRFYSDSENWSQVERGEGFARALTASGEECEWWRWRETSGQGSGQNQWLRRREWLLRQIQSAPKPLAVFTANGTLAVEIQEVCAEAKIQVPSEVAIVGIDDYLLSVGAANRSISGVDTNLEEQGYRGAELLDRMMRGARQPVKPVRIPPAQVITRKSSDILAVNHGGVARGLHFIAEHFAQAISVDDVARAAGMSRRGLHQAFSEHVGCTPGDKIRGVRLNLAKRLLAETEDKIESIAQQSGYPSINTFFIAFRRAEKTTPAEFRKIARRGR</sequence>
<dbReference type="SUPFAM" id="SSF46689">
    <property type="entry name" value="Homeodomain-like"/>
    <property type="match status" value="2"/>
</dbReference>
<reference evidence="5 6" key="1">
    <citation type="journal article" date="2011" name="J. Bacteriol.">
        <title>Genome sequence of Chthoniobacter flavus Ellin428, an aerobic heterotrophic soil bacterium.</title>
        <authorList>
            <person name="Kant R."/>
            <person name="van Passel M.W."/>
            <person name="Palva A."/>
            <person name="Lucas S."/>
            <person name="Lapidus A."/>
            <person name="Glavina Del Rio T."/>
            <person name="Dalin E."/>
            <person name="Tice H."/>
            <person name="Bruce D."/>
            <person name="Goodwin L."/>
            <person name="Pitluck S."/>
            <person name="Larimer F.W."/>
            <person name="Land M.L."/>
            <person name="Hauser L."/>
            <person name="Sangwan P."/>
            <person name="de Vos W.M."/>
            <person name="Janssen P.H."/>
            <person name="Smidt H."/>
        </authorList>
    </citation>
    <scope>NUCLEOTIDE SEQUENCE [LARGE SCALE GENOMIC DNA]</scope>
    <source>
        <strain evidence="5 6">Ellin428</strain>
    </source>
</reference>
<evidence type="ECO:0000313" key="5">
    <source>
        <dbReference type="EMBL" id="EDY22268.1"/>
    </source>
</evidence>
<dbReference type="AlphaFoldDB" id="B4CUN0"/>
<protein>
    <submittedName>
        <fullName evidence="5">Transcriptional regulator, AraC family</fullName>
    </submittedName>
</protein>
<dbReference type="Pfam" id="PF13377">
    <property type="entry name" value="Peripla_BP_3"/>
    <property type="match status" value="1"/>
</dbReference>
<dbReference type="SUPFAM" id="SSF53822">
    <property type="entry name" value="Periplasmic binding protein-like I"/>
    <property type="match status" value="1"/>
</dbReference>
<dbReference type="Proteomes" id="UP000005824">
    <property type="component" value="Unassembled WGS sequence"/>
</dbReference>
<dbReference type="InterPro" id="IPR046335">
    <property type="entry name" value="LacI/GalR-like_sensor"/>
</dbReference>
<dbReference type="Pfam" id="PF12833">
    <property type="entry name" value="HTH_18"/>
    <property type="match status" value="1"/>
</dbReference>
<dbReference type="PANTHER" id="PTHR30146">
    <property type="entry name" value="LACI-RELATED TRANSCRIPTIONAL REPRESSOR"/>
    <property type="match status" value="1"/>
</dbReference>
<dbReference type="SMART" id="SM00342">
    <property type="entry name" value="HTH_ARAC"/>
    <property type="match status" value="1"/>
</dbReference>
<evidence type="ECO:0000259" key="4">
    <source>
        <dbReference type="PROSITE" id="PS01124"/>
    </source>
</evidence>
<evidence type="ECO:0000313" key="6">
    <source>
        <dbReference type="Proteomes" id="UP000005824"/>
    </source>
</evidence>
<dbReference type="InterPro" id="IPR018060">
    <property type="entry name" value="HTH_AraC"/>
</dbReference>
<accession>B4CUN0</accession>
<evidence type="ECO:0000256" key="1">
    <source>
        <dbReference type="ARBA" id="ARBA00023015"/>
    </source>
</evidence>
<dbReference type="PROSITE" id="PS01124">
    <property type="entry name" value="HTH_ARAC_FAMILY_2"/>
    <property type="match status" value="1"/>
</dbReference>
<dbReference type="PANTHER" id="PTHR30146:SF24">
    <property type="entry name" value="XYLOSE OPERON REGULATORY PROTEIN"/>
    <property type="match status" value="1"/>
</dbReference>
<name>B4CUN0_9BACT</name>
<dbReference type="GO" id="GO:0000976">
    <property type="term" value="F:transcription cis-regulatory region binding"/>
    <property type="evidence" value="ECO:0007669"/>
    <property type="project" value="TreeGrafter"/>
</dbReference>
<dbReference type="GO" id="GO:0003700">
    <property type="term" value="F:DNA-binding transcription factor activity"/>
    <property type="evidence" value="ECO:0007669"/>
    <property type="project" value="InterPro"/>
</dbReference>
<gene>
    <name evidence="5" type="ORF">CfE428DRAFT_0393</name>
</gene>
<dbReference type="InterPro" id="IPR009057">
    <property type="entry name" value="Homeodomain-like_sf"/>
</dbReference>
<dbReference type="EMBL" id="ABVL01000001">
    <property type="protein sequence ID" value="EDY22268.1"/>
    <property type="molecule type" value="Genomic_DNA"/>
</dbReference>